<keyword evidence="5" id="KW-1185">Reference proteome</keyword>
<dbReference type="GO" id="GO:0008484">
    <property type="term" value="F:sulfuric ester hydrolase activity"/>
    <property type="evidence" value="ECO:0007669"/>
    <property type="project" value="TreeGrafter"/>
</dbReference>
<accession>A0A3P3U0X5</accession>
<feature type="domain" description="Sulfatase N-terminal" evidence="3">
    <location>
        <begin position="5"/>
        <end position="335"/>
    </location>
</feature>
<dbReference type="OrthoDB" id="9762324at2"/>
<dbReference type="SUPFAM" id="SSF53649">
    <property type="entry name" value="Alkaline phosphatase-like"/>
    <property type="match status" value="1"/>
</dbReference>
<proteinExistence type="predicted"/>
<name>A0A3P3U0X5_9BACL</name>
<dbReference type="InterPro" id="IPR000917">
    <property type="entry name" value="Sulfatase_N"/>
</dbReference>
<dbReference type="InterPro" id="IPR017850">
    <property type="entry name" value="Alkaline_phosphatase_core_sf"/>
</dbReference>
<keyword evidence="1" id="KW-0479">Metal-binding</keyword>
<evidence type="ECO:0000256" key="1">
    <source>
        <dbReference type="ARBA" id="ARBA00022723"/>
    </source>
</evidence>
<keyword evidence="2" id="KW-0378">Hydrolase</keyword>
<evidence type="ECO:0000313" key="5">
    <source>
        <dbReference type="Proteomes" id="UP000267017"/>
    </source>
</evidence>
<sequence length="589" mass="68827">MKAIQVMFDTLRKDYLTPYGATDTMTPNFDRLAEKSVRFDHFFTGSLPCMPARRELHTGRYNFLHRGWGPVEPFDDSAPEILKANGVYTHLVTDHKHYWRDGGATYHPRYSSYEFIRGQEGDSWKAKVDKNVDVAGLENLNAEQKKRKLASISQDMVNRRYMTRVEDHPLHRTVEAGLDFLRENKNADQWFLQIECFDPHEPFFVPKKYLDMYNVPETFDGWLTYTYDDFSPEKRAMILGYYKALITMCDDYLGKVLDFMDEANLWDDTMLIVNTDHGFMLGEHEWWGKNIMPVYNEIANIPFFIWDPRQKQQGISRDQLSQTIDIPATILEFFGMDRPEHMKGKPLGSIINNSKSNHDAVLFGYFGSNINIADGEYVYMRAPKPNGEELLHEYTLSPMRINRRFTKEELSNISLEDSFAFTKGISVLKIRSSDIMAENYQRFGNKLFHYKNDPKQLQPLDDCSKEFELITKMKQLMKENEAPPELYAYYGLDRIQTIEDVINEHKHQEAQDQLSVSGLTFMNRSSKEGYLVLEKRLKDPLQQEALKNDFTGRSQPVSADDLQKWVSDHIAKDKQAFIYYQLNLAMRID</sequence>
<gene>
    <name evidence="4" type="ORF">EHV15_10310</name>
</gene>
<dbReference type="GO" id="GO:0046872">
    <property type="term" value="F:metal ion binding"/>
    <property type="evidence" value="ECO:0007669"/>
    <property type="project" value="UniProtKB-KW"/>
</dbReference>
<evidence type="ECO:0000313" key="4">
    <source>
        <dbReference type="EMBL" id="RRJ63269.1"/>
    </source>
</evidence>
<dbReference type="Gene3D" id="3.40.720.10">
    <property type="entry name" value="Alkaline Phosphatase, subunit A"/>
    <property type="match status" value="1"/>
</dbReference>
<dbReference type="AlphaFoldDB" id="A0A3P3U0X5"/>
<evidence type="ECO:0000259" key="3">
    <source>
        <dbReference type="Pfam" id="PF00884"/>
    </source>
</evidence>
<dbReference type="RefSeq" id="WP_128631112.1">
    <property type="nucleotide sequence ID" value="NZ_RRCN01000001.1"/>
</dbReference>
<dbReference type="GO" id="GO:0005737">
    <property type="term" value="C:cytoplasm"/>
    <property type="evidence" value="ECO:0007669"/>
    <property type="project" value="TreeGrafter"/>
</dbReference>
<dbReference type="Proteomes" id="UP000267017">
    <property type="component" value="Unassembled WGS sequence"/>
</dbReference>
<dbReference type="EMBL" id="RRCN01000001">
    <property type="protein sequence ID" value="RRJ63269.1"/>
    <property type="molecule type" value="Genomic_DNA"/>
</dbReference>
<reference evidence="4 5" key="1">
    <citation type="submission" date="2018-11" db="EMBL/GenBank/DDBJ databases">
        <title>Genome sequencing of Paenibacillus sp. KCOM 3021 (= ChDC PVNT-B20).</title>
        <authorList>
            <person name="Kook J.-K."/>
            <person name="Park S.-N."/>
            <person name="Lim Y.K."/>
        </authorList>
    </citation>
    <scope>NUCLEOTIDE SEQUENCE [LARGE SCALE GENOMIC DNA]</scope>
    <source>
        <strain evidence="4 5">KCOM 3021</strain>
    </source>
</reference>
<evidence type="ECO:0000256" key="2">
    <source>
        <dbReference type="ARBA" id="ARBA00022801"/>
    </source>
</evidence>
<comment type="caution">
    <text evidence="4">The sequence shown here is derived from an EMBL/GenBank/DDBJ whole genome shotgun (WGS) entry which is preliminary data.</text>
</comment>
<dbReference type="PANTHER" id="PTHR45953:SF1">
    <property type="entry name" value="IDURONATE 2-SULFATASE"/>
    <property type="match status" value="1"/>
</dbReference>
<protein>
    <submittedName>
        <fullName evidence="4">Sulfatase</fullName>
    </submittedName>
</protein>
<organism evidence="4 5">
    <name type="scientific">Paenibacillus oralis</name>
    <dbReference type="NCBI Taxonomy" id="2490856"/>
    <lineage>
        <taxon>Bacteria</taxon>
        <taxon>Bacillati</taxon>
        <taxon>Bacillota</taxon>
        <taxon>Bacilli</taxon>
        <taxon>Bacillales</taxon>
        <taxon>Paenibacillaceae</taxon>
        <taxon>Paenibacillus</taxon>
    </lineage>
</organism>
<dbReference type="PANTHER" id="PTHR45953">
    <property type="entry name" value="IDURONATE 2-SULFATASE"/>
    <property type="match status" value="1"/>
</dbReference>
<dbReference type="Pfam" id="PF00884">
    <property type="entry name" value="Sulfatase"/>
    <property type="match status" value="1"/>
</dbReference>
<dbReference type="CDD" id="cd16148">
    <property type="entry name" value="sulfatase_like"/>
    <property type="match status" value="1"/>
</dbReference>